<evidence type="ECO:0000313" key="3">
    <source>
        <dbReference type="Proteomes" id="UP001176941"/>
    </source>
</evidence>
<keyword evidence="3" id="KW-1185">Reference proteome</keyword>
<protein>
    <submittedName>
        <fullName evidence="2">Uncharacterized protein</fullName>
    </submittedName>
</protein>
<evidence type="ECO:0000313" key="2">
    <source>
        <dbReference type="EMBL" id="CAI9179877.1"/>
    </source>
</evidence>
<gene>
    <name evidence="2" type="ORF">MRATA1EN1_LOCUS28839</name>
</gene>
<proteinExistence type="predicted"/>
<dbReference type="EMBL" id="OX459945">
    <property type="protein sequence ID" value="CAI9179877.1"/>
    <property type="molecule type" value="Genomic_DNA"/>
</dbReference>
<organism evidence="2 3">
    <name type="scientific">Rangifer tarandus platyrhynchus</name>
    <name type="common">Svalbard reindeer</name>
    <dbReference type="NCBI Taxonomy" id="3082113"/>
    <lineage>
        <taxon>Eukaryota</taxon>
        <taxon>Metazoa</taxon>
        <taxon>Chordata</taxon>
        <taxon>Craniata</taxon>
        <taxon>Vertebrata</taxon>
        <taxon>Euteleostomi</taxon>
        <taxon>Mammalia</taxon>
        <taxon>Eutheria</taxon>
        <taxon>Laurasiatheria</taxon>
        <taxon>Artiodactyla</taxon>
        <taxon>Ruminantia</taxon>
        <taxon>Pecora</taxon>
        <taxon>Cervidae</taxon>
        <taxon>Odocoileinae</taxon>
        <taxon>Rangifer</taxon>
    </lineage>
</organism>
<reference evidence="2" key="1">
    <citation type="submission" date="2023-04" db="EMBL/GenBank/DDBJ databases">
        <authorList>
            <consortium name="ELIXIR-Norway"/>
        </authorList>
    </citation>
    <scope>NUCLEOTIDE SEQUENCE [LARGE SCALE GENOMIC DNA]</scope>
</reference>
<sequence length="124" mass="13592">MLISEAPPLGELWDPEAAAERSQPPASWRLRSPPSSLLSPADLRPRCSLLTFESQAELARFRSWECVPSGALKMFKGEVTTCIPCQTLATIITFTSRPHRAVLLSKHLALTSATALPDTFVDET</sequence>
<evidence type="ECO:0000256" key="1">
    <source>
        <dbReference type="SAM" id="MobiDB-lite"/>
    </source>
</evidence>
<feature type="region of interest" description="Disordered" evidence="1">
    <location>
        <begin position="1"/>
        <end position="42"/>
    </location>
</feature>
<name>A0ABN9A4L5_RANTA</name>
<feature type="compositionally biased region" description="Low complexity" evidence="1">
    <location>
        <begin position="24"/>
        <end position="42"/>
    </location>
</feature>
<accession>A0ABN9A4L5</accession>
<dbReference type="Proteomes" id="UP001176941">
    <property type="component" value="Chromosome 9"/>
</dbReference>